<reference evidence="2 3" key="1">
    <citation type="submission" date="2023-07" db="EMBL/GenBank/DDBJ databases">
        <title>Sorghum-associated microbial communities from plants grown in Nebraska, USA.</title>
        <authorList>
            <person name="Schachtman D."/>
        </authorList>
    </citation>
    <scope>NUCLEOTIDE SEQUENCE [LARGE SCALE GENOMIC DNA]</scope>
    <source>
        <strain evidence="2 3">3199</strain>
    </source>
</reference>
<evidence type="ECO:0000313" key="2">
    <source>
        <dbReference type="EMBL" id="MDR6903989.1"/>
    </source>
</evidence>
<evidence type="ECO:0000256" key="1">
    <source>
        <dbReference type="SAM" id="Phobius"/>
    </source>
</evidence>
<sequence length="169" mass="18588">MDIGSSLSILLMTLMAGVDPAVALLAHFIGITCNIRFVRIGNGGPGMVSNTLIASIVCGNWWQFAVHGLLLSLAASRHSARSRQSGFAWMKLERKIDCDAASNNENRRYENRHAVTCLRVAFHFAVLRALRSRQMARRPGLKCGQIFKPFAISNVPKQGRPPSIFGQPL</sequence>
<organism evidence="2 3">
    <name type="scientific">Rhizobium miluonense</name>
    <dbReference type="NCBI Taxonomy" id="411945"/>
    <lineage>
        <taxon>Bacteria</taxon>
        <taxon>Pseudomonadati</taxon>
        <taxon>Pseudomonadota</taxon>
        <taxon>Alphaproteobacteria</taxon>
        <taxon>Hyphomicrobiales</taxon>
        <taxon>Rhizobiaceae</taxon>
        <taxon>Rhizobium/Agrobacterium group</taxon>
        <taxon>Rhizobium</taxon>
    </lineage>
</organism>
<comment type="caution">
    <text evidence="2">The sequence shown here is derived from an EMBL/GenBank/DDBJ whole genome shotgun (WGS) entry which is preliminary data.</text>
</comment>
<keyword evidence="3" id="KW-1185">Reference proteome</keyword>
<gene>
    <name evidence="2" type="ORF">J2W52_005622</name>
</gene>
<name>A0ABU1SYC7_9HYPH</name>
<accession>A0ABU1SYC7</accession>
<evidence type="ECO:0000313" key="3">
    <source>
        <dbReference type="Proteomes" id="UP001250791"/>
    </source>
</evidence>
<dbReference type="EMBL" id="JAVDUP010000012">
    <property type="protein sequence ID" value="MDR6903989.1"/>
    <property type="molecule type" value="Genomic_DNA"/>
</dbReference>
<feature type="transmembrane region" description="Helical" evidence="1">
    <location>
        <begin position="7"/>
        <end position="31"/>
    </location>
</feature>
<proteinExistence type="predicted"/>
<feature type="transmembrane region" description="Helical" evidence="1">
    <location>
        <begin position="51"/>
        <end position="75"/>
    </location>
</feature>
<keyword evidence="1" id="KW-1133">Transmembrane helix</keyword>
<keyword evidence="1" id="KW-0812">Transmembrane</keyword>
<dbReference type="Proteomes" id="UP001250791">
    <property type="component" value="Unassembled WGS sequence"/>
</dbReference>
<keyword evidence="1" id="KW-0472">Membrane</keyword>
<protein>
    <submittedName>
        <fullName evidence="2">Uncharacterized protein</fullName>
    </submittedName>
</protein>